<dbReference type="InterPro" id="IPR040570">
    <property type="entry name" value="LAL_C2"/>
</dbReference>
<dbReference type="GO" id="GO:0016874">
    <property type="term" value="F:ligase activity"/>
    <property type="evidence" value="ECO:0007669"/>
    <property type="project" value="UniProtKB-KW"/>
</dbReference>
<dbReference type="RefSeq" id="WP_069933237.1">
    <property type="nucleotide sequence ID" value="NZ_MEHJ01000001.1"/>
</dbReference>
<dbReference type="InterPro" id="IPR052032">
    <property type="entry name" value="ATP-dep_AA_Ligase"/>
</dbReference>
<evidence type="ECO:0000256" key="1">
    <source>
        <dbReference type="ARBA" id="ARBA00022598"/>
    </source>
</evidence>
<dbReference type="PANTHER" id="PTHR43585:SF2">
    <property type="entry name" value="ATP-GRASP ENZYME FSQD"/>
    <property type="match status" value="1"/>
</dbReference>
<dbReference type="STRING" id="285458.BGM19_29295"/>
<evidence type="ECO:0000256" key="2">
    <source>
        <dbReference type="ARBA" id="ARBA00022741"/>
    </source>
</evidence>
<dbReference type="SMART" id="SM01209">
    <property type="entry name" value="GARS_A"/>
    <property type="match status" value="1"/>
</dbReference>
<dbReference type="PANTHER" id="PTHR43585">
    <property type="entry name" value="FUMIPYRROLE BIOSYNTHESIS PROTEIN C"/>
    <property type="match status" value="1"/>
</dbReference>
<name>A0A1E5P4E3_9ACTN</name>
<evidence type="ECO:0000259" key="5">
    <source>
        <dbReference type="PROSITE" id="PS50975"/>
    </source>
</evidence>
<reference evidence="6 7" key="1">
    <citation type="submission" date="2016-08" db="EMBL/GenBank/DDBJ databases">
        <title>Complete genome sequence of Streptomyces agglomeratus strain 6-3-2, a novel anti-MRSA actinomycete isolated from Wuli of Tebit, China.</title>
        <authorList>
            <person name="Chen X."/>
        </authorList>
    </citation>
    <scope>NUCLEOTIDE SEQUENCE [LARGE SCALE GENOMIC DNA]</scope>
    <source>
        <strain evidence="6 7">6-3-2</strain>
    </source>
</reference>
<protein>
    <recommendedName>
        <fullName evidence="5">ATP-grasp domain-containing protein</fullName>
    </recommendedName>
</protein>
<keyword evidence="2 4" id="KW-0547">Nucleotide-binding</keyword>
<dbReference type="Gene3D" id="3.30.470.20">
    <property type="entry name" value="ATP-grasp fold, B domain"/>
    <property type="match status" value="1"/>
</dbReference>
<dbReference type="Pfam" id="PF13535">
    <property type="entry name" value="ATP-grasp_4"/>
    <property type="match status" value="1"/>
</dbReference>
<dbReference type="AlphaFoldDB" id="A0A1E5P4E3"/>
<proteinExistence type="predicted"/>
<dbReference type="InterPro" id="IPR041472">
    <property type="entry name" value="BL00235/CARNS1_N"/>
</dbReference>
<feature type="domain" description="ATP-grasp" evidence="5">
    <location>
        <begin position="126"/>
        <end position="323"/>
    </location>
</feature>
<dbReference type="GO" id="GO:0005524">
    <property type="term" value="F:ATP binding"/>
    <property type="evidence" value="ECO:0007669"/>
    <property type="project" value="UniProtKB-UniRule"/>
</dbReference>
<dbReference type="Pfam" id="PF18603">
    <property type="entry name" value="LAL_C2"/>
    <property type="match status" value="1"/>
</dbReference>
<sequence>MPENTTDEATALKGRTLLILGAAGPSKPLLFQAARERGIRTVLIKEAVTWEKEFCDEILPLSVENYTDFDATVAAVADFCREQGVEGIITTFDSAVPVMAHVAEKLGLNGPSPSMAAALRDKNAMRERFAELGLPSAASILVHTLEEALEATAKIGYPVVIKPTYGTGSAGVVLAHQESEVEAAFTKAREVGLNLSDCADLVVEEYLDGLEVTVDALVFDGEILFHNISDNPELMPGPIFPEVEFITPTAFPEQTVAEAFAANEATIKGFGLDFAVVHAEMRMTSRGPRLLELHPRPAGQRVPQIIARSLGVDLMGAAIEIALGHRPEIEPRRKGYAGYRAVCPSVPGVLKSVKGLEDAWKSPGVFDIEVVLEPGARLVTVPDAVQQDALYVYVEADTHEEVNQRLLDATALIELELE</sequence>
<dbReference type="EMBL" id="MEHJ01000001">
    <property type="protein sequence ID" value="OEJ24411.1"/>
    <property type="molecule type" value="Genomic_DNA"/>
</dbReference>
<organism evidence="6 7">
    <name type="scientific">Streptomyces agglomeratus</name>
    <dbReference type="NCBI Taxonomy" id="285458"/>
    <lineage>
        <taxon>Bacteria</taxon>
        <taxon>Bacillati</taxon>
        <taxon>Actinomycetota</taxon>
        <taxon>Actinomycetes</taxon>
        <taxon>Kitasatosporales</taxon>
        <taxon>Streptomycetaceae</taxon>
        <taxon>Streptomyces</taxon>
    </lineage>
</organism>
<dbReference type="Proteomes" id="UP000095759">
    <property type="component" value="Unassembled WGS sequence"/>
</dbReference>
<dbReference type="Gene3D" id="3.40.50.20">
    <property type="match status" value="1"/>
</dbReference>
<dbReference type="SUPFAM" id="SSF56059">
    <property type="entry name" value="Glutathione synthetase ATP-binding domain-like"/>
    <property type="match status" value="1"/>
</dbReference>
<dbReference type="InterPro" id="IPR011761">
    <property type="entry name" value="ATP-grasp"/>
</dbReference>
<dbReference type="GO" id="GO:0046872">
    <property type="term" value="F:metal ion binding"/>
    <property type="evidence" value="ECO:0007669"/>
    <property type="project" value="InterPro"/>
</dbReference>
<keyword evidence="1" id="KW-0436">Ligase</keyword>
<dbReference type="OrthoDB" id="24041at2"/>
<accession>A0A1E5P4E3</accession>
<keyword evidence="3 4" id="KW-0067">ATP-binding</keyword>
<dbReference type="PROSITE" id="PS50975">
    <property type="entry name" value="ATP_GRASP"/>
    <property type="match status" value="1"/>
</dbReference>
<evidence type="ECO:0000313" key="6">
    <source>
        <dbReference type="EMBL" id="OEJ24411.1"/>
    </source>
</evidence>
<gene>
    <name evidence="6" type="ORF">AS594_07810</name>
</gene>
<keyword evidence="7" id="KW-1185">Reference proteome</keyword>
<comment type="caution">
    <text evidence="6">The sequence shown here is derived from an EMBL/GenBank/DDBJ whole genome shotgun (WGS) entry which is preliminary data.</text>
</comment>
<evidence type="ECO:0000256" key="4">
    <source>
        <dbReference type="PROSITE-ProRule" id="PRU00409"/>
    </source>
</evidence>
<dbReference type="Pfam" id="PF18130">
    <property type="entry name" value="ATPgrasp_N"/>
    <property type="match status" value="1"/>
</dbReference>
<evidence type="ECO:0000256" key="3">
    <source>
        <dbReference type="ARBA" id="ARBA00022840"/>
    </source>
</evidence>
<evidence type="ECO:0000313" key="7">
    <source>
        <dbReference type="Proteomes" id="UP000095759"/>
    </source>
</evidence>